<organism evidence="1">
    <name type="scientific">uncultured Caudovirales phage</name>
    <dbReference type="NCBI Taxonomy" id="2100421"/>
    <lineage>
        <taxon>Viruses</taxon>
        <taxon>Duplodnaviria</taxon>
        <taxon>Heunggongvirae</taxon>
        <taxon>Uroviricota</taxon>
        <taxon>Caudoviricetes</taxon>
        <taxon>Peduoviridae</taxon>
        <taxon>Maltschvirus</taxon>
        <taxon>Maltschvirus maltsch</taxon>
    </lineage>
</organism>
<evidence type="ECO:0000313" key="1">
    <source>
        <dbReference type="EMBL" id="CAB4122985.1"/>
    </source>
</evidence>
<name>A0A6J5KNP8_9CAUD</name>
<dbReference type="EMBL" id="LR796167">
    <property type="protein sequence ID" value="CAB4122985.1"/>
    <property type="molecule type" value="Genomic_DNA"/>
</dbReference>
<proteinExistence type="predicted"/>
<sequence length="624" mass="72062">MKLQIFLFNWPGQTDKAKITEKKLCNQGYSVTVINSDPDYTPFNWINLGNSAYFGQQWRLALGLFNADIMFHIQADVTYDDWGSLIGDALRYHEKYNWGIYSPKFQEPGWYPPLDTWHCEDENIRAVPNPDCTCWFLDRTVIDDFRRLGLDLAANHYGWGIDSVASALSWMSGRIVLQDFAHEAFHAPGRGYSSQDATDYMNRMFQTLSPEINHAITKQYADRESLLQYLPQPVNTSLDHVKYFAEKNQYDLTCFHAQKLMLAPDVDPGTWAEAAQLLSINAFYTTTYNKSGKTMCEYLATSSTVPDHVRHLARNNNVYYAQPLTDMAPSWQAQSLEFATQEGWLPMNPSVCSYQDKIYMIQRTVNYVVDKQGSYITYIPQGYADTQNYFVELDHNLNMVSRMPILHPENHPEPAWPMVQGFEDSRLFFWQGEPWCSSTVRDQNPQGLAQIALTRLVKYSDHYQLADYRAIKPDFCPETYEKNWMPVVCDNELRWIYSSDPVRVVDSQGHLICEHTVDRAVDNFRGGYVIGDFDQGYLAVIHESSIHGTLRKYLHRFAWYDQSFRLQKYSDVFYLTNLGLEFVAGVTRHPVTKDVILSYGVGDSTSWLGTITEPDVMCLLKYNL</sequence>
<gene>
    <name evidence="1" type="ORF">UFOVP29_144</name>
</gene>
<accession>A0A6J5KNP8</accession>
<reference evidence="1" key="1">
    <citation type="submission" date="2020-04" db="EMBL/GenBank/DDBJ databases">
        <authorList>
            <person name="Chiriac C."/>
            <person name="Salcher M."/>
            <person name="Ghai R."/>
            <person name="Kavagutti S V."/>
        </authorList>
    </citation>
    <scope>NUCLEOTIDE SEQUENCE</scope>
</reference>
<protein>
    <submittedName>
        <fullName evidence="1">Uncharacterized protein</fullName>
    </submittedName>
</protein>